<dbReference type="Proteomes" id="UP000722459">
    <property type="component" value="Unassembled WGS sequence"/>
</dbReference>
<name>A0A8T5GGB3_9ARCH</name>
<gene>
    <name evidence="1" type="ORF">HON47_04235</name>
</gene>
<reference evidence="1" key="1">
    <citation type="journal article" date="2021" name="ISME J.">
        <title>Mercury methylation by metabolically versatile and cosmopolitan marine bacteria.</title>
        <authorList>
            <person name="Lin H."/>
            <person name="Ascher D.B."/>
            <person name="Myung Y."/>
            <person name="Lamborg C.H."/>
            <person name="Hallam S.J."/>
            <person name="Gionfriddo C.M."/>
            <person name="Holt K.E."/>
            <person name="Moreau J.W."/>
        </authorList>
    </citation>
    <scope>NUCLEOTIDE SEQUENCE</scope>
    <source>
        <strain evidence="1">SI075_bin30</strain>
    </source>
</reference>
<proteinExistence type="predicted"/>
<protein>
    <submittedName>
        <fullName evidence="1">Uncharacterized protein</fullName>
    </submittedName>
</protein>
<organism evidence="1 2">
    <name type="scientific">Candidatus Iainarchaeum sp</name>
    <dbReference type="NCBI Taxonomy" id="3101447"/>
    <lineage>
        <taxon>Archaea</taxon>
        <taxon>Candidatus Iainarchaeota</taxon>
        <taxon>Candidatus Iainarchaeia</taxon>
        <taxon>Candidatus Iainarchaeales</taxon>
        <taxon>Candidatus Iainarchaeaceae</taxon>
        <taxon>Candidatus Iainarchaeum</taxon>
    </lineage>
</organism>
<comment type="caution">
    <text evidence="1">The sequence shown here is derived from an EMBL/GenBank/DDBJ whole genome shotgun (WGS) entry which is preliminary data.</text>
</comment>
<dbReference type="AlphaFoldDB" id="A0A8T5GGB3"/>
<sequence>MNDEEVAFRVVRLYFEEIARLGFKRQLDLDQMINAYFYTLKKVKDKETMKKIIIELDKKPETVKTTTTTTETKAVPVEPAIVQETTTTTEETKPSRTITDIIEGIK</sequence>
<accession>A0A8T5GGB3</accession>
<evidence type="ECO:0000313" key="1">
    <source>
        <dbReference type="EMBL" id="MBT4870757.1"/>
    </source>
</evidence>
<dbReference type="EMBL" id="JABJNZ010000057">
    <property type="protein sequence ID" value="MBT4870757.1"/>
    <property type="molecule type" value="Genomic_DNA"/>
</dbReference>
<evidence type="ECO:0000313" key="2">
    <source>
        <dbReference type="Proteomes" id="UP000722459"/>
    </source>
</evidence>